<dbReference type="InterPro" id="IPR055210">
    <property type="entry name" value="CtpA/B_N"/>
</dbReference>
<dbReference type="GO" id="GO:0007165">
    <property type="term" value="P:signal transduction"/>
    <property type="evidence" value="ECO:0007669"/>
    <property type="project" value="TreeGrafter"/>
</dbReference>
<dbReference type="CDD" id="cd07560">
    <property type="entry name" value="Peptidase_S41_CPP"/>
    <property type="match status" value="1"/>
</dbReference>
<keyword evidence="6" id="KW-0732">Signal</keyword>
<dbReference type="Pfam" id="PF03572">
    <property type="entry name" value="Peptidase_S41"/>
    <property type="match status" value="1"/>
</dbReference>
<dbReference type="GO" id="GO:0006508">
    <property type="term" value="P:proteolysis"/>
    <property type="evidence" value="ECO:0007669"/>
    <property type="project" value="UniProtKB-KW"/>
</dbReference>
<dbReference type="SMART" id="SM00245">
    <property type="entry name" value="TSPc"/>
    <property type="match status" value="1"/>
</dbReference>
<keyword evidence="3 5" id="KW-0378">Hydrolase</keyword>
<comment type="caution">
    <text evidence="8">The sequence shown here is derived from an EMBL/GenBank/DDBJ whole genome shotgun (WGS) entry which is preliminary data.</text>
</comment>
<dbReference type="Pfam" id="PF22694">
    <property type="entry name" value="CtpB_N-like"/>
    <property type="match status" value="1"/>
</dbReference>
<evidence type="ECO:0000256" key="4">
    <source>
        <dbReference type="ARBA" id="ARBA00022825"/>
    </source>
</evidence>
<evidence type="ECO:0000256" key="1">
    <source>
        <dbReference type="ARBA" id="ARBA00009179"/>
    </source>
</evidence>
<name>A0A918NEG7_9PROT</name>
<dbReference type="Proteomes" id="UP000600865">
    <property type="component" value="Unassembled WGS sequence"/>
</dbReference>
<feature type="domain" description="PDZ" evidence="7">
    <location>
        <begin position="88"/>
        <end position="156"/>
    </location>
</feature>
<dbReference type="InterPro" id="IPR029045">
    <property type="entry name" value="ClpP/crotonase-like_dom_sf"/>
</dbReference>
<protein>
    <submittedName>
        <fullName evidence="8">Peptidase S41</fullName>
    </submittedName>
</protein>
<evidence type="ECO:0000259" key="7">
    <source>
        <dbReference type="PROSITE" id="PS50106"/>
    </source>
</evidence>
<evidence type="ECO:0000313" key="9">
    <source>
        <dbReference type="Proteomes" id="UP000600865"/>
    </source>
</evidence>
<sequence length="442" mass="47610">MKIVLPALGSVAAIALFAFSTTYQSAVAVERPAYDETFEQLELFADVLARVRSQYVVEVDDSELIEDAMNGMLQSLDPHSSYINPEAFREMRMNTKGEYGGLGMEVTMEDGFVKVISPIDDTPAKRAGIKAGDYITEIEGKSLIGATLSEAVGQMRGKPGEPINITVIREGEDPLYIDIVREVIKRQTVKHEMKDGIGYIRIAQFNEKAADGLKDSIAALQKESGGRLPGLVLDLRGNPGGLLTQSVEVSSVFLNGGEVVSTRGRRSDDVNVYNAEKGQMAKDVPLIVLVDGASASASEIVAGAVQDKGRGLILGMTTFGKGSVQDVIPLRGGRDGALKITTQRYYTPNGRSIQSSGIVPDLTISAIPDDGEEHKRFSEASLPNAIENEDTAEEMADEVDVVDLKIDYPPEGFEISDDYQLQQAIALLKSGTYAEKLAAARG</sequence>
<dbReference type="AlphaFoldDB" id="A0A918NEG7"/>
<dbReference type="GO" id="GO:0008236">
    <property type="term" value="F:serine-type peptidase activity"/>
    <property type="evidence" value="ECO:0007669"/>
    <property type="project" value="UniProtKB-KW"/>
</dbReference>
<accession>A0A918NEG7</accession>
<dbReference type="GO" id="GO:0004175">
    <property type="term" value="F:endopeptidase activity"/>
    <property type="evidence" value="ECO:0007669"/>
    <property type="project" value="TreeGrafter"/>
</dbReference>
<dbReference type="PROSITE" id="PS50106">
    <property type="entry name" value="PDZ"/>
    <property type="match status" value="1"/>
</dbReference>
<dbReference type="PANTHER" id="PTHR32060:SF30">
    <property type="entry name" value="CARBOXY-TERMINAL PROCESSING PROTEASE CTPA"/>
    <property type="match status" value="1"/>
</dbReference>
<dbReference type="Pfam" id="PF13180">
    <property type="entry name" value="PDZ_2"/>
    <property type="match status" value="1"/>
</dbReference>
<dbReference type="EMBL" id="BMYV01000001">
    <property type="protein sequence ID" value="GGX61258.1"/>
    <property type="molecule type" value="Genomic_DNA"/>
</dbReference>
<feature type="chain" id="PRO_5037640774" evidence="6">
    <location>
        <begin position="29"/>
        <end position="442"/>
    </location>
</feature>
<evidence type="ECO:0000313" key="8">
    <source>
        <dbReference type="EMBL" id="GGX61258.1"/>
    </source>
</evidence>
<dbReference type="NCBIfam" id="TIGR00225">
    <property type="entry name" value="prc"/>
    <property type="match status" value="1"/>
</dbReference>
<keyword evidence="2 5" id="KW-0645">Protease</keyword>
<dbReference type="Gene3D" id="3.90.226.10">
    <property type="entry name" value="2-enoyl-CoA Hydratase, Chain A, domain 1"/>
    <property type="match status" value="1"/>
</dbReference>
<dbReference type="InterPro" id="IPR004447">
    <property type="entry name" value="Peptidase_S41A"/>
</dbReference>
<organism evidence="8 9">
    <name type="scientific">Litorimonas cladophorae</name>
    <dbReference type="NCBI Taxonomy" id="1220491"/>
    <lineage>
        <taxon>Bacteria</taxon>
        <taxon>Pseudomonadati</taxon>
        <taxon>Pseudomonadota</taxon>
        <taxon>Alphaproteobacteria</taxon>
        <taxon>Maricaulales</taxon>
        <taxon>Robiginitomaculaceae</taxon>
    </lineage>
</organism>
<proteinExistence type="inferred from homology"/>
<comment type="similarity">
    <text evidence="1 5">Belongs to the peptidase S41A family.</text>
</comment>
<dbReference type="PANTHER" id="PTHR32060">
    <property type="entry name" value="TAIL-SPECIFIC PROTEASE"/>
    <property type="match status" value="1"/>
</dbReference>
<evidence type="ECO:0000256" key="6">
    <source>
        <dbReference type="SAM" id="SignalP"/>
    </source>
</evidence>
<dbReference type="CDD" id="cd06782">
    <property type="entry name" value="cpPDZ_CPP-like"/>
    <property type="match status" value="1"/>
</dbReference>
<evidence type="ECO:0000256" key="3">
    <source>
        <dbReference type="ARBA" id="ARBA00022801"/>
    </source>
</evidence>
<keyword evidence="4 5" id="KW-0720">Serine protease</keyword>
<dbReference type="SUPFAM" id="SSF52096">
    <property type="entry name" value="ClpP/crotonase"/>
    <property type="match status" value="1"/>
</dbReference>
<dbReference type="Gene3D" id="2.30.42.10">
    <property type="match status" value="1"/>
</dbReference>
<dbReference type="InterPro" id="IPR005151">
    <property type="entry name" value="Tail-specific_protease"/>
</dbReference>
<dbReference type="Gene3D" id="3.30.750.44">
    <property type="match status" value="1"/>
</dbReference>
<evidence type="ECO:0000256" key="2">
    <source>
        <dbReference type="ARBA" id="ARBA00022670"/>
    </source>
</evidence>
<feature type="signal peptide" evidence="6">
    <location>
        <begin position="1"/>
        <end position="28"/>
    </location>
</feature>
<gene>
    <name evidence="8" type="ORF">GCM10011309_08980</name>
</gene>
<keyword evidence="9" id="KW-1185">Reference proteome</keyword>
<dbReference type="RefSeq" id="WP_189581867.1">
    <property type="nucleotide sequence ID" value="NZ_BMYV01000001.1"/>
</dbReference>
<reference evidence="8 9" key="1">
    <citation type="journal article" date="2014" name="Int. J. Syst. Evol. Microbiol.">
        <title>Complete genome sequence of Corynebacterium casei LMG S-19264T (=DSM 44701T), isolated from a smear-ripened cheese.</title>
        <authorList>
            <consortium name="US DOE Joint Genome Institute (JGI-PGF)"/>
            <person name="Walter F."/>
            <person name="Albersmeier A."/>
            <person name="Kalinowski J."/>
            <person name="Ruckert C."/>
        </authorList>
    </citation>
    <scope>NUCLEOTIDE SEQUENCE [LARGE SCALE GENOMIC DNA]</scope>
    <source>
        <strain evidence="8 9">KCTC 23968</strain>
    </source>
</reference>
<dbReference type="InterPro" id="IPR036034">
    <property type="entry name" value="PDZ_sf"/>
</dbReference>
<dbReference type="SMART" id="SM00228">
    <property type="entry name" value="PDZ"/>
    <property type="match status" value="1"/>
</dbReference>
<evidence type="ECO:0000256" key="5">
    <source>
        <dbReference type="RuleBase" id="RU004404"/>
    </source>
</evidence>
<dbReference type="SUPFAM" id="SSF50156">
    <property type="entry name" value="PDZ domain-like"/>
    <property type="match status" value="1"/>
</dbReference>
<dbReference type="FunFam" id="2.30.42.10:FF:000063">
    <property type="entry name" value="Peptidase, S41 family"/>
    <property type="match status" value="1"/>
</dbReference>
<dbReference type="GO" id="GO:0030288">
    <property type="term" value="C:outer membrane-bounded periplasmic space"/>
    <property type="evidence" value="ECO:0007669"/>
    <property type="project" value="TreeGrafter"/>
</dbReference>
<dbReference type="InterPro" id="IPR001478">
    <property type="entry name" value="PDZ"/>
</dbReference>